<evidence type="ECO:0000256" key="3">
    <source>
        <dbReference type="ARBA" id="ARBA00022833"/>
    </source>
</evidence>
<dbReference type="Pfam" id="PF05253">
    <property type="entry name" value="zf-U11-48K"/>
    <property type="match status" value="1"/>
</dbReference>
<reference evidence="6 7" key="1">
    <citation type="submission" date="2019-08" db="EMBL/GenBank/DDBJ databases">
        <authorList>
            <person name="Alioto T."/>
            <person name="Alioto T."/>
            <person name="Gomez Garrido J."/>
        </authorList>
    </citation>
    <scope>NUCLEOTIDE SEQUENCE [LARGE SCALE GENOMIC DNA]</scope>
</reference>
<dbReference type="InterPro" id="IPR051591">
    <property type="entry name" value="UPF0224_FAM112_RNA_Proc"/>
</dbReference>
<dbReference type="PANTHER" id="PTHR21402:SF5">
    <property type="entry name" value="GAMETOCYTE SPECIFIC FACTOR 1"/>
    <property type="match status" value="1"/>
</dbReference>
<dbReference type="GO" id="GO:0008270">
    <property type="term" value="F:zinc ion binding"/>
    <property type="evidence" value="ECO:0007669"/>
    <property type="project" value="UniProtKB-KW"/>
</dbReference>
<dbReference type="OrthoDB" id="10069248at2759"/>
<feature type="region of interest" description="Disordered" evidence="4">
    <location>
        <begin position="143"/>
        <end position="192"/>
    </location>
</feature>
<name>A0A5E4N9L2_9HEMI</name>
<evidence type="ECO:0000256" key="1">
    <source>
        <dbReference type="ARBA" id="ARBA00022723"/>
    </source>
</evidence>
<keyword evidence="3" id="KW-0862">Zinc</keyword>
<evidence type="ECO:0000313" key="7">
    <source>
        <dbReference type="Proteomes" id="UP000325440"/>
    </source>
</evidence>
<evidence type="ECO:0000259" key="5">
    <source>
        <dbReference type="PROSITE" id="PS51800"/>
    </source>
</evidence>
<feature type="compositionally biased region" description="Polar residues" evidence="4">
    <location>
        <begin position="143"/>
        <end position="186"/>
    </location>
</feature>
<dbReference type="AlphaFoldDB" id="A0A5E4N9L2"/>
<organism evidence="6 7">
    <name type="scientific">Cinara cedri</name>
    <dbReference type="NCBI Taxonomy" id="506608"/>
    <lineage>
        <taxon>Eukaryota</taxon>
        <taxon>Metazoa</taxon>
        <taxon>Ecdysozoa</taxon>
        <taxon>Arthropoda</taxon>
        <taxon>Hexapoda</taxon>
        <taxon>Insecta</taxon>
        <taxon>Pterygota</taxon>
        <taxon>Neoptera</taxon>
        <taxon>Paraneoptera</taxon>
        <taxon>Hemiptera</taxon>
        <taxon>Sternorrhyncha</taxon>
        <taxon>Aphidomorpha</taxon>
        <taxon>Aphidoidea</taxon>
        <taxon>Aphididae</taxon>
        <taxon>Lachninae</taxon>
        <taxon>Cinara</taxon>
    </lineage>
</organism>
<evidence type="ECO:0000313" key="6">
    <source>
        <dbReference type="EMBL" id="VVC41493.1"/>
    </source>
</evidence>
<keyword evidence="7" id="KW-1185">Reference proteome</keyword>
<proteinExistence type="predicted"/>
<feature type="domain" description="CHHC U11-48K-type" evidence="5">
    <location>
        <begin position="42"/>
        <end position="69"/>
    </location>
</feature>
<evidence type="ECO:0000256" key="2">
    <source>
        <dbReference type="ARBA" id="ARBA00022771"/>
    </source>
</evidence>
<dbReference type="PANTHER" id="PTHR21402">
    <property type="entry name" value="GAMETOCYTE SPECIFIC FACTOR 1-RELATED"/>
    <property type="match status" value="1"/>
</dbReference>
<dbReference type="Proteomes" id="UP000325440">
    <property type="component" value="Unassembled WGS sequence"/>
</dbReference>
<keyword evidence="2" id="KW-0863">Zinc-finger</keyword>
<dbReference type="EMBL" id="CABPRJ010001919">
    <property type="protein sequence ID" value="VVC41493.1"/>
    <property type="molecule type" value="Genomic_DNA"/>
</dbReference>
<keyword evidence="1" id="KW-0479">Metal-binding</keyword>
<sequence>MELLHLAPDTFDYHCPYNPAHTMPQKTLIKHLIRCPDKPPNFRNCTYNISHVMHESELADHEENCPNRILFDTILYESEDMKRPVPVIDHIPAMDYSKEESWEGMEQSSDVLKDISKATVSMKAIHGSTRSERKKYRNLLHISHNNTNNKSGADNSITGNNRAGNSGTSDTNSVYTENKDQNLQQRNKPKELFIGKRPTVARHINTTNNHN</sequence>
<evidence type="ECO:0000256" key="4">
    <source>
        <dbReference type="SAM" id="MobiDB-lite"/>
    </source>
</evidence>
<gene>
    <name evidence="6" type="ORF">CINCED_3A008338</name>
</gene>
<feature type="domain" description="CHHC U11-48K-type" evidence="5">
    <location>
        <begin position="12"/>
        <end position="39"/>
    </location>
</feature>
<dbReference type="InterPro" id="IPR022776">
    <property type="entry name" value="TRM13/UPF0224_CHHC_Znf_dom"/>
</dbReference>
<dbReference type="PROSITE" id="PS51800">
    <property type="entry name" value="ZF_CHHC_U11_48K"/>
    <property type="match status" value="2"/>
</dbReference>
<protein>
    <submittedName>
        <fullName evidence="6">TRM13/UPF0224 family, U11-48K-like CHHC zinc finger domain</fullName>
    </submittedName>
</protein>
<accession>A0A5E4N9L2</accession>